<dbReference type="GO" id="GO:0032259">
    <property type="term" value="P:methylation"/>
    <property type="evidence" value="ECO:0007669"/>
    <property type="project" value="UniProtKB-KW"/>
</dbReference>
<comment type="caution">
    <text evidence="2">The sequence shown here is derived from an EMBL/GenBank/DDBJ whole genome shotgun (WGS) entry which is preliminary data.</text>
</comment>
<dbReference type="EMBL" id="JACJST010000007">
    <property type="protein sequence ID" value="MBD2568155.1"/>
    <property type="molecule type" value="Genomic_DNA"/>
</dbReference>
<feature type="domain" description="Methyltransferase type 11" evidence="1">
    <location>
        <begin position="54"/>
        <end position="136"/>
    </location>
</feature>
<keyword evidence="2" id="KW-0808">Transferase</keyword>
<dbReference type="GO" id="GO:0008168">
    <property type="term" value="F:methyltransferase activity"/>
    <property type="evidence" value="ECO:0007669"/>
    <property type="project" value="UniProtKB-KW"/>
</dbReference>
<keyword evidence="2" id="KW-0489">Methyltransferase</keyword>
<dbReference type="InterPro" id="IPR029063">
    <property type="entry name" value="SAM-dependent_MTases_sf"/>
</dbReference>
<gene>
    <name evidence="2" type="ORF">H6G59_09620</name>
</gene>
<reference evidence="2 3" key="1">
    <citation type="journal article" date="2020" name="ISME J.">
        <title>Comparative genomics reveals insights into cyanobacterial evolution and habitat adaptation.</title>
        <authorList>
            <person name="Chen M.Y."/>
            <person name="Teng W.K."/>
            <person name="Zhao L."/>
            <person name="Hu C.X."/>
            <person name="Zhou Y.K."/>
            <person name="Han B.P."/>
            <person name="Song L.R."/>
            <person name="Shu W.S."/>
        </authorList>
    </citation>
    <scope>NUCLEOTIDE SEQUENCE [LARGE SCALE GENOMIC DNA]</scope>
    <source>
        <strain evidence="2 3">FACHB-196</strain>
    </source>
</reference>
<proteinExistence type="predicted"/>
<dbReference type="Gene3D" id="3.40.50.150">
    <property type="entry name" value="Vaccinia Virus protein VP39"/>
    <property type="match status" value="1"/>
</dbReference>
<protein>
    <submittedName>
        <fullName evidence="2">Class I SAM-dependent methyltransferase</fullName>
    </submittedName>
</protein>
<dbReference type="Proteomes" id="UP000640531">
    <property type="component" value="Unassembled WGS sequence"/>
</dbReference>
<dbReference type="SUPFAM" id="SSF53335">
    <property type="entry name" value="S-adenosyl-L-methionine-dependent methyltransferases"/>
    <property type="match status" value="1"/>
</dbReference>
<dbReference type="InterPro" id="IPR013216">
    <property type="entry name" value="Methyltransf_11"/>
</dbReference>
<evidence type="ECO:0000313" key="3">
    <source>
        <dbReference type="Proteomes" id="UP000640531"/>
    </source>
</evidence>
<keyword evidence="3" id="KW-1185">Reference proteome</keyword>
<evidence type="ECO:0000259" key="1">
    <source>
        <dbReference type="Pfam" id="PF08241"/>
    </source>
</evidence>
<evidence type="ECO:0000313" key="2">
    <source>
        <dbReference type="EMBL" id="MBD2568155.1"/>
    </source>
</evidence>
<name>A0ABR8FE69_9NOST</name>
<organism evidence="2 3">
    <name type="scientific">Anabaena lutea FACHB-196</name>
    <dbReference type="NCBI Taxonomy" id="2692881"/>
    <lineage>
        <taxon>Bacteria</taxon>
        <taxon>Bacillati</taxon>
        <taxon>Cyanobacteriota</taxon>
        <taxon>Cyanophyceae</taxon>
        <taxon>Nostocales</taxon>
        <taxon>Nostocaceae</taxon>
        <taxon>Anabaena</taxon>
    </lineage>
</organism>
<dbReference type="CDD" id="cd02440">
    <property type="entry name" value="AdoMet_MTases"/>
    <property type="match status" value="1"/>
</dbReference>
<dbReference type="Pfam" id="PF08241">
    <property type="entry name" value="Methyltransf_11"/>
    <property type="match status" value="1"/>
</dbReference>
<accession>A0ABR8FE69</accession>
<dbReference type="RefSeq" id="WP_190713828.1">
    <property type="nucleotide sequence ID" value="NZ_JACJST010000007.1"/>
</dbReference>
<sequence>MSLDWQEIWERKGRLKTNDLKELDGYEDTTIDAKFVASQITKILDIKSTDKIIEVGCGAGMIAQYLDCGYIGIDYSQSLVKKHIQLLGNSVIHGSANNLIFNDHSFDKAFAYSVFQYFPNLEYAKTAIQEMKRVSKTSIFIGDLPIRSHRSEHLLFNPKDFYSAEITEGFYNPDRFNVFIKID</sequence>